<accession>A0A4R1BCJ5</accession>
<gene>
    <name evidence="1" type="ORF">EZJ19_09535</name>
</gene>
<dbReference type="RefSeq" id="WP_131446984.1">
    <property type="nucleotide sequence ID" value="NZ_SJZB01000034.1"/>
</dbReference>
<organism evidence="1 2">
    <name type="scientific">Parasulfuritortus cantonensis</name>
    <dbReference type="NCBI Taxonomy" id="2528202"/>
    <lineage>
        <taxon>Bacteria</taxon>
        <taxon>Pseudomonadati</taxon>
        <taxon>Pseudomonadota</taxon>
        <taxon>Betaproteobacteria</taxon>
        <taxon>Nitrosomonadales</taxon>
        <taxon>Thiobacillaceae</taxon>
        <taxon>Parasulfuritortus</taxon>
    </lineage>
</organism>
<keyword evidence="2" id="KW-1185">Reference proteome</keyword>
<dbReference type="Proteomes" id="UP000295443">
    <property type="component" value="Unassembled WGS sequence"/>
</dbReference>
<sequence length="73" mass="8476">MQACGQYGWTVRAHFTLDGHPRITEWSGSYVMQKPWLARRTWIIGDSEQIQPWNINWFLFRAPPAPGETACPD</sequence>
<protein>
    <submittedName>
        <fullName evidence="1">Uncharacterized protein</fullName>
    </submittedName>
</protein>
<evidence type="ECO:0000313" key="2">
    <source>
        <dbReference type="Proteomes" id="UP000295443"/>
    </source>
</evidence>
<reference evidence="1 2" key="1">
    <citation type="submission" date="2019-03" db="EMBL/GenBank/DDBJ databases">
        <title>Genome sequence of Thiobacillaceae bacterium LSR1, a sulfur-oxidizing bacterium isolated from freshwater sediment.</title>
        <authorList>
            <person name="Li S."/>
        </authorList>
    </citation>
    <scope>NUCLEOTIDE SEQUENCE [LARGE SCALE GENOMIC DNA]</scope>
    <source>
        <strain evidence="1 2">LSR1</strain>
    </source>
</reference>
<proteinExistence type="predicted"/>
<dbReference type="EMBL" id="SJZB01000034">
    <property type="protein sequence ID" value="TCJ14678.1"/>
    <property type="molecule type" value="Genomic_DNA"/>
</dbReference>
<comment type="caution">
    <text evidence="1">The sequence shown here is derived from an EMBL/GenBank/DDBJ whole genome shotgun (WGS) entry which is preliminary data.</text>
</comment>
<dbReference type="AlphaFoldDB" id="A0A4R1BCJ5"/>
<name>A0A4R1BCJ5_9PROT</name>
<evidence type="ECO:0000313" key="1">
    <source>
        <dbReference type="EMBL" id="TCJ14678.1"/>
    </source>
</evidence>
<dbReference type="OrthoDB" id="9814826at2"/>